<accession>K4IKC3</accession>
<dbReference type="KEGG" id="ptq:P700755_002823"/>
<evidence type="ECO:0000313" key="2">
    <source>
        <dbReference type="Proteomes" id="UP000008514"/>
    </source>
</evidence>
<dbReference type="Proteomes" id="UP000008514">
    <property type="component" value="Chromosome"/>
</dbReference>
<gene>
    <name evidence="1" type="ordered locus">P700755_002823</name>
</gene>
<dbReference type="EMBL" id="CP003879">
    <property type="protein sequence ID" value="AFU69541.1"/>
    <property type="molecule type" value="Genomic_DNA"/>
</dbReference>
<organism evidence="1 2">
    <name type="scientific">Psychroflexus torquis (strain ATCC 700755 / CIP 106069 / ACAM 623)</name>
    <dbReference type="NCBI Taxonomy" id="313595"/>
    <lineage>
        <taxon>Bacteria</taxon>
        <taxon>Pseudomonadati</taxon>
        <taxon>Bacteroidota</taxon>
        <taxon>Flavobacteriia</taxon>
        <taxon>Flavobacteriales</taxon>
        <taxon>Flavobacteriaceae</taxon>
        <taxon>Psychroflexus</taxon>
    </lineage>
</organism>
<reference evidence="1" key="2">
    <citation type="submission" date="2012-09" db="EMBL/GenBank/DDBJ databases">
        <title>The complete sequence of Psychroflexus torquis an extreme psychrophile from sea-ice that is stimulated by light.</title>
        <authorList>
            <person name="Feng S."/>
            <person name="Powell S.M."/>
            <person name="Bowman J.P."/>
        </authorList>
    </citation>
    <scope>NUCLEOTIDE SEQUENCE [LARGE SCALE GENOMIC DNA]</scope>
    <source>
        <strain evidence="1">ATCC 700755</strain>
    </source>
</reference>
<reference evidence="1" key="1">
    <citation type="submission" date="2006-03" db="EMBL/GenBank/DDBJ databases">
        <authorList>
            <person name="Bowman J."/>
            <person name="Ferriera S."/>
            <person name="Johnson J."/>
            <person name="Kravitz S."/>
            <person name="Halpern A."/>
            <person name="Remington K."/>
            <person name="Beeson K."/>
            <person name="Tran B."/>
            <person name="Rogers Y.-H."/>
            <person name="Friedman R."/>
            <person name="Venter J.C."/>
        </authorList>
    </citation>
    <scope>NUCLEOTIDE SEQUENCE [LARGE SCALE GENOMIC DNA]</scope>
    <source>
        <strain evidence="1">ATCC 700755</strain>
    </source>
</reference>
<protein>
    <submittedName>
        <fullName evidence="1">Uncharacterized protein</fullName>
    </submittedName>
</protein>
<keyword evidence="2" id="KW-1185">Reference proteome</keyword>
<sequence>MQHFWWLNKSPLGKVYKSVSLVENKTMPLIDLSYAEYLNRVYNDIGVNFAYTNLK</sequence>
<dbReference type="STRING" id="313595.P700755_002823"/>
<proteinExistence type="predicted"/>
<name>K4IKC3_PSYTT</name>
<evidence type="ECO:0000313" key="1">
    <source>
        <dbReference type="EMBL" id="AFU69541.1"/>
    </source>
</evidence>
<dbReference type="AlphaFoldDB" id="K4IKC3"/>
<dbReference type="HOGENOM" id="CLU_3029119_0_0_10"/>